<evidence type="ECO:0000256" key="2">
    <source>
        <dbReference type="ARBA" id="ARBA00022679"/>
    </source>
</evidence>
<dbReference type="EMBL" id="PGEX01000001">
    <property type="protein sequence ID" value="PJJ40381.1"/>
    <property type="molecule type" value="Genomic_DNA"/>
</dbReference>
<dbReference type="Proteomes" id="UP000231134">
    <property type="component" value="Unassembled WGS sequence"/>
</dbReference>
<keyword evidence="7" id="KW-1185">Reference proteome</keyword>
<dbReference type="Pfam" id="PF00155">
    <property type="entry name" value="Aminotran_1_2"/>
    <property type="match status" value="1"/>
</dbReference>
<organism evidence="6 7">
    <name type="scientific">Hallerella succinigenes</name>
    <dbReference type="NCBI Taxonomy" id="1896222"/>
    <lineage>
        <taxon>Bacteria</taxon>
        <taxon>Pseudomonadati</taxon>
        <taxon>Fibrobacterota</taxon>
        <taxon>Fibrobacteria</taxon>
        <taxon>Fibrobacterales</taxon>
        <taxon>Fibrobacteraceae</taxon>
        <taxon>Hallerella</taxon>
    </lineage>
</organism>
<dbReference type="InterPro" id="IPR004839">
    <property type="entry name" value="Aminotransferase_I/II_large"/>
</dbReference>
<dbReference type="OrthoDB" id="9807157at2"/>
<dbReference type="SUPFAM" id="SSF53383">
    <property type="entry name" value="PLP-dependent transferases"/>
    <property type="match status" value="1"/>
</dbReference>
<dbReference type="Gene3D" id="3.40.640.10">
    <property type="entry name" value="Type I PLP-dependent aspartate aminotransferase-like (Major domain)"/>
    <property type="match status" value="1"/>
</dbReference>
<dbReference type="PROSITE" id="PS00599">
    <property type="entry name" value="AA_TRANSFER_CLASS_2"/>
    <property type="match status" value="1"/>
</dbReference>
<comment type="cofactor">
    <cofactor evidence="1 4">
        <name>pyridoxal 5'-phosphate</name>
        <dbReference type="ChEBI" id="CHEBI:597326"/>
    </cofactor>
</comment>
<dbReference type="Gene3D" id="3.90.1150.10">
    <property type="entry name" value="Aspartate Aminotransferase, domain 1"/>
    <property type="match status" value="1"/>
</dbReference>
<dbReference type="CDD" id="cd06454">
    <property type="entry name" value="KBL_like"/>
    <property type="match status" value="1"/>
</dbReference>
<evidence type="ECO:0000256" key="1">
    <source>
        <dbReference type="ARBA" id="ARBA00001933"/>
    </source>
</evidence>
<name>A0A2M9A3T8_9BACT</name>
<evidence type="ECO:0000313" key="7">
    <source>
        <dbReference type="Proteomes" id="UP000231134"/>
    </source>
</evidence>
<accession>A0A2M9A3T8</accession>
<reference evidence="6 7" key="1">
    <citation type="submission" date="2017-11" db="EMBL/GenBank/DDBJ databases">
        <title>Animal gut microbial communities from fecal samples from Wisconsin, USA.</title>
        <authorList>
            <person name="Neumann A."/>
        </authorList>
    </citation>
    <scope>NUCLEOTIDE SEQUENCE [LARGE SCALE GENOMIC DNA]</scope>
    <source>
        <strain evidence="6 7">UWS3</strain>
    </source>
</reference>
<proteinExistence type="inferred from homology"/>
<dbReference type="InterPro" id="IPR015421">
    <property type="entry name" value="PyrdxlP-dep_Trfase_major"/>
</dbReference>
<dbReference type="PANTHER" id="PTHR13693">
    <property type="entry name" value="CLASS II AMINOTRANSFERASE/8-AMINO-7-OXONONANOATE SYNTHASE"/>
    <property type="match status" value="1"/>
</dbReference>
<evidence type="ECO:0000256" key="3">
    <source>
        <dbReference type="ARBA" id="ARBA00022898"/>
    </source>
</evidence>
<dbReference type="InterPro" id="IPR015424">
    <property type="entry name" value="PyrdxlP-dep_Trfase"/>
</dbReference>
<gene>
    <name evidence="6" type="ORF">BGX16_0301</name>
</gene>
<feature type="domain" description="Aminotransferase class I/classII large" evidence="5">
    <location>
        <begin position="47"/>
        <end position="399"/>
    </location>
</feature>
<dbReference type="InterPro" id="IPR015422">
    <property type="entry name" value="PyrdxlP-dep_Trfase_small"/>
</dbReference>
<keyword evidence="3 4" id="KW-0663">Pyridoxal phosphate</keyword>
<dbReference type="GO" id="GO:0016740">
    <property type="term" value="F:transferase activity"/>
    <property type="evidence" value="ECO:0007669"/>
    <property type="project" value="UniProtKB-KW"/>
</dbReference>
<dbReference type="GO" id="GO:0030170">
    <property type="term" value="F:pyridoxal phosphate binding"/>
    <property type="evidence" value="ECO:0007669"/>
    <property type="project" value="InterPro"/>
</dbReference>
<dbReference type="AlphaFoldDB" id="A0A2M9A3T8"/>
<comment type="caution">
    <text evidence="6">The sequence shown here is derived from an EMBL/GenBank/DDBJ whole genome shotgun (WGS) entry which is preliminary data.</text>
</comment>
<evidence type="ECO:0000313" key="6">
    <source>
        <dbReference type="EMBL" id="PJJ40381.1"/>
    </source>
</evidence>
<dbReference type="InterPro" id="IPR050087">
    <property type="entry name" value="AON_synthase_class-II"/>
</dbReference>
<dbReference type="InterPro" id="IPR001917">
    <property type="entry name" value="Aminotrans_II_pyridoxalP_BS"/>
</dbReference>
<evidence type="ECO:0000259" key="5">
    <source>
        <dbReference type="Pfam" id="PF00155"/>
    </source>
</evidence>
<keyword evidence="2 6" id="KW-0808">Transferase</keyword>
<evidence type="ECO:0000256" key="4">
    <source>
        <dbReference type="RuleBase" id="RU003693"/>
    </source>
</evidence>
<sequence length="407" mass="44102">MSVLDDFTNEVIQSMQKDHTYRSLRHMTTPETSRIQLAGTSGEPSQELMLLASNSYLDLANIPELKKAMADAVLKWGTGSGGARLTTGNKTPHLALEEEIAKFKGEEAAITFGTGYMANVGTISALCARKDIIFSDELNHASIIDGIRLSRAKCYVYKHNDLEDLRSKIAEAVNVNGQKLGENAAEKVRGVIVTDAVFSMDGDLANLPELLKIAKDHSLLLMIDEAHATGVVGRTGRGLAEYFGCEHADVTVGTLSKAIACEGGFVAGKKQLIEFLKNKARSFIFTTAMAPAVAFAACNNLRYLENHPECVQKLQSNVEFFCKALRKAGLQVPSVPSAIVPIIVGDEEKALLVSAELQKQGILISAIRYPTVQKGSARLRASLMASLSTEDLEFAAQKIAQTIQKMR</sequence>
<dbReference type="RefSeq" id="WP_100424473.1">
    <property type="nucleotide sequence ID" value="NZ_PGEX01000001.1"/>
</dbReference>
<protein>
    <submittedName>
        <fullName evidence="6">Glycine C-acetyltransferase</fullName>
    </submittedName>
</protein>
<comment type="similarity">
    <text evidence="4">Belongs to the class-II pyridoxal-phosphate-dependent aminotransferase family.</text>
</comment>